<sequence length="241" mass="27124">MKPRALLKQAETKGEEAFGGSHAASPNTEGEDTTFSQCESEGDEMIATRFSATNARFLQGIASKNPKGDRAALTMNHWGIPARDTRPRRSEASTFSFARFATNHTVSQSAFLNRPSKSHKNPISNFMYSSQFASQYQISSIRVSASHDTFGNRLTPAPYPVPQSERTFPDSRMLQVPPRHERHVNLGWIIRPREAFPKLWPKSFHPASHDVRLLSPTNLLIKLQGDRHHSVHRLSPSSLYF</sequence>
<evidence type="ECO:0000313" key="2">
    <source>
        <dbReference type="EMBL" id="UQC80394.1"/>
    </source>
</evidence>
<evidence type="ECO:0000313" key="3">
    <source>
        <dbReference type="Proteomes" id="UP000830671"/>
    </source>
</evidence>
<reference evidence="2" key="1">
    <citation type="journal article" date="2021" name="Mol. Plant Microbe Interact.">
        <title>Complete Genome Sequence of the Plant-Pathogenic Fungus Colletotrichum lupini.</title>
        <authorList>
            <person name="Baroncelli R."/>
            <person name="Pensec F."/>
            <person name="Da Lio D."/>
            <person name="Boufleur T."/>
            <person name="Vicente I."/>
            <person name="Sarrocco S."/>
            <person name="Picot A."/>
            <person name="Baraldi E."/>
            <person name="Sukno S."/>
            <person name="Thon M."/>
            <person name="Le Floch G."/>
        </authorList>
    </citation>
    <scope>NUCLEOTIDE SEQUENCE</scope>
    <source>
        <strain evidence="2">IMI 504893</strain>
    </source>
</reference>
<organism evidence="2 3">
    <name type="scientific">Colletotrichum lupini</name>
    <dbReference type="NCBI Taxonomy" id="145971"/>
    <lineage>
        <taxon>Eukaryota</taxon>
        <taxon>Fungi</taxon>
        <taxon>Dikarya</taxon>
        <taxon>Ascomycota</taxon>
        <taxon>Pezizomycotina</taxon>
        <taxon>Sordariomycetes</taxon>
        <taxon>Hypocreomycetidae</taxon>
        <taxon>Glomerellales</taxon>
        <taxon>Glomerellaceae</taxon>
        <taxon>Colletotrichum</taxon>
        <taxon>Colletotrichum acutatum species complex</taxon>
    </lineage>
</organism>
<dbReference type="Proteomes" id="UP000830671">
    <property type="component" value="Chromosome 3"/>
</dbReference>
<dbReference type="GeneID" id="73339892"/>
<name>A0A9Q8WEH0_9PEZI</name>
<dbReference type="RefSeq" id="XP_049142025.1">
    <property type="nucleotide sequence ID" value="XM_049284882.1"/>
</dbReference>
<dbReference type="KEGG" id="clup:CLUP02_05877"/>
<keyword evidence="3" id="KW-1185">Reference proteome</keyword>
<proteinExistence type="predicted"/>
<accession>A0A9Q8WEH0</accession>
<protein>
    <submittedName>
        <fullName evidence="2">Uncharacterized protein</fullName>
    </submittedName>
</protein>
<dbReference type="AlphaFoldDB" id="A0A9Q8WEH0"/>
<evidence type="ECO:0000256" key="1">
    <source>
        <dbReference type="SAM" id="MobiDB-lite"/>
    </source>
</evidence>
<dbReference type="EMBL" id="CP019475">
    <property type="protein sequence ID" value="UQC80394.1"/>
    <property type="molecule type" value="Genomic_DNA"/>
</dbReference>
<feature type="compositionally biased region" description="Polar residues" evidence="1">
    <location>
        <begin position="24"/>
        <end position="37"/>
    </location>
</feature>
<gene>
    <name evidence="2" type="ORF">CLUP02_05877</name>
</gene>
<feature type="region of interest" description="Disordered" evidence="1">
    <location>
        <begin position="1"/>
        <end position="37"/>
    </location>
</feature>